<sequence>MPPYPKSEKSAAQIVAAATRVLAQKGYARTSLLDIAREAGMSKGALHYHFPTKESLVEKVLENALSTITDRTLSAWEQAASDPFQVDLFEAMRTAIRELWEVRRTRTDEVAVIADLLAQALYDPALRPRLAEYYRTAAEQVNERLLPNLARVGLRPKVAPELLPRILVGLLDGLVMQHFVDDHAIDSGELVKAVESMAGALFELAPPPSS</sequence>
<dbReference type="InterPro" id="IPR039538">
    <property type="entry name" value="BetI_C"/>
</dbReference>
<keyword evidence="3 5" id="KW-0238">DNA-binding</keyword>
<evidence type="ECO:0000259" key="6">
    <source>
        <dbReference type="PROSITE" id="PS50977"/>
    </source>
</evidence>
<dbReference type="PROSITE" id="PS50977">
    <property type="entry name" value="HTH_TETR_2"/>
    <property type="match status" value="1"/>
</dbReference>
<accession>A0A0F6SFE3</accession>
<dbReference type="Proteomes" id="UP000034883">
    <property type="component" value="Chromosome"/>
</dbReference>
<dbReference type="STRING" id="927083.DB32_003943"/>
<evidence type="ECO:0000313" key="7">
    <source>
        <dbReference type="EMBL" id="AKF06794.1"/>
    </source>
</evidence>
<evidence type="ECO:0000256" key="5">
    <source>
        <dbReference type="PROSITE-ProRule" id="PRU00335"/>
    </source>
</evidence>
<dbReference type="InterPro" id="IPR036271">
    <property type="entry name" value="Tet_transcr_reg_TetR-rel_C_sf"/>
</dbReference>
<dbReference type="KEGG" id="samy:DB32_003943"/>
<evidence type="ECO:0000256" key="4">
    <source>
        <dbReference type="ARBA" id="ARBA00023163"/>
    </source>
</evidence>
<protein>
    <submittedName>
        <fullName evidence="7">Transcriptional regulator, TetR family protein</fullName>
    </submittedName>
</protein>
<dbReference type="Pfam" id="PF00440">
    <property type="entry name" value="TetR_N"/>
    <property type="match status" value="1"/>
</dbReference>
<dbReference type="AlphaFoldDB" id="A0A0F6SFE3"/>
<dbReference type="PANTHER" id="PTHR30055">
    <property type="entry name" value="HTH-TYPE TRANSCRIPTIONAL REGULATOR RUTR"/>
    <property type="match status" value="1"/>
</dbReference>
<evidence type="ECO:0000256" key="2">
    <source>
        <dbReference type="ARBA" id="ARBA00023015"/>
    </source>
</evidence>
<proteinExistence type="predicted"/>
<dbReference type="InterPro" id="IPR001647">
    <property type="entry name" value="HTH_TetR"/>
</dbReference>
<dbReference type="InterPro" id="IPR009057">
    <property type="entry name" value="Homeodomain-like_sf"/>
</dbReference>
<evidence type="ECO:0000256" key="3">
    <source>
        <dbReference type="ARBA" id="ARBA00023125"/>
    </source>
</evidence>
<dbReference type="Pfam" id="PF13977">
    <property type="entry name" value="TetR_C_6"/>
    <property type="match status" value="1"/>
</dbReference>
<organism evidence="7 8">
    <name type="scientific">Sandaracinus amylolyticus</name>
    <dbReference type="NCBI Taxonomy" id="927083"/>
    <lineage>
        <taxon>Bacteria</taxon>
        <taxon>Pseudomonadati</taxon>
        <taxon>Myxococcota</taxon>
        <taxon>Polyangia</taxon>
        <taxon>Polyangiales</taxon>
        <taxon>Sandaracinaceae</taxon>
        <taxon>Sandaracinus</taxon>
    </lineage>
</organism>
<feature type="DNA-binding region" description="H-T-H motif" evidence="5">
    <location>
        <begin position="31"/>
        <end position="50"/>
    </location>
</feature>
<dbReference type="SUPFAM" id="SSF46689">
    <property type="entry name" value="Homeodomain-like"/>
    <property type="match status" value="1"/>
</dbReference>
<reference evidence="7 8" key="1">
    <citation type="submission" date="2015-03" db="EMBL/GenBank/DDBJ databases">
        <title>Genome assembly of Sandaracinus amylolyticus DSM 53668.</title>
        <authorList>
            <person name="Sharma G."/>
            <person name="Subramanian S."/>
        </authorList>
    </citation>
    <scope>NUCLEOTIDE SEQUENCE [LARGE SCALE GENOMIC DNA]</scope>
    <source>
        <strain evidence="7 8">DSM 53668</strain>
    </source>
</reference>
<dbReference type="PANTHER" id="PTHR30055:SF234">
    <property type="entry name" value="HTH-TYPE TRANSCRIPTIONAL REGULATOR BETI"/>
    <property type="match status" value="1"/>
</dbReference>
<dbReference type="EMBL" id="CP011125">
    <property type="protein sequence ID" value="AKF06794.1"/>
    <property type="molecule type" value="Genomic_DNA"/>
</dbReference>
<keyword evidence="2" id="KW-0805">Transcription regulation</keyword>
<dbReference type="PRINTS" id="PR00455">
    <property type="entry name" value="HTHTETR"/>
</dbReference>
<keyword evidence="1" id="KW-0678">Repressor</keyword>
<keyword evidence="8" id="KW-1185">Reference proteome</keyword>
<dbReference type="SUPFAM" id="SSF48498">
    <property type="entry name" value="Tetracyclin repressor-like, C-terminal domain"/>
    <property type="match status" value="1"/>
</dbReference>
<keyword evidence="4" id="KW-0804">Transcription</keyword>
<dbReference type="GO" id="GO:0000976">
    <property type="term" value="F:transcription cis-regulatory region binding"/>
    <property type="evidence" value="ECO:0007669"/>
    <property type="project" value="TreeGrafter"/>
</dbReference>
<dbReference type="RefSeq" id="WP_157069181.1">
    <property type="nucleotide sequence ID" value="NZ_CP011125.1"/>
</dbReference>
<gene>
    <name evidence="7" type="ORF">DB32_003943</name>
</gene>
<dbReference type="OrthoDB" id="9790413at2"/>
<evidence type="ECO:0000256" key="1">
    <source>
        <dbReference type="ARBA" id="ARBA00022491"/>
    </source>
</evidence>
<evidence type="ECO:0000313" key="8">
    <source>
        <dbReference type="Proteomes" id="UP000034883"/>
    </source>
</evidence>
<dbReference type="GO" id="GO:0003700">
    <property type="term" value="F:DNA-binding transcription factor activity"/>
    <property type="evidence" value="ECO:0007669"/>
    <property type="project" value="TreeGrafter"/>
</dbReference>
<dbReference type="Gene3D" id="1.10.357.10">
    <property type="entry name" value="Tetracycline Repressor, domain 2"/>
    <property type="match status" value="1"/>
</dbReference>
<name>A0A0F6SFE3_9BACT</name>
<dbReference type="InterPro" id="IPR050109">
    <property type="entry name" value="HTH-type_TetR-like_transc_reg"/>
</dbReference>
<feature type="domain" description="HTH tetR-type" evidence="6">
    <location>
        <begin position="8"/>
        <end position="68"/>
    </location>
</feature>